<sequence>SENPCAAKNNYRMTVLKTLPNLQKLDNIAVTGDEIARAQQEGDDLPVPNDFSFSAVFKDDSSVEYKDEKKEESVSESSEKWARPRQKRQQKKREDYWREIKGVKEESGSAK</sequence>
<evidence type="ECO:0000259" key="4">
    <source>
        <dbReference type="SMART" id="SM00446"/>
    </source>
</evidence>
<dbReference type="SMART" id="SM00446">
    <property type="entry name" value="LRRcap"/>
    <property type="match status" value="1"/>
</dbReference>
<dbReference type="InterPro" id="IPR032675">
    <property type="entry name" value="LRR_dom_sf"/>
</dbReference>
<protein>
    <recommendedName>
        <fullName evidence="4">U2A'/phosphoprotein 32 family A C-terminal domain-containing protein</fullName>
    </recommendedName>
</protein>
<accession>A0A0B6YND1</accession>
<feature type="domain" description="U2A'/phosphoprotein 32 family A C-terminal" evidence="4">
    <location>
        <begin position="8"/>
        <end position="26"/>
    </location>
</feature>
<evidence type="ECO:0000256" key="2">
    <source>
        <dbReference type="ARBA" id="ARBA00022737"/>
    </source>
</evidence>
<dbReference type="InterPro" id="IPR003603">
    <property type="entry name" value="U2A'_phosphoprotein32A_C"/>
</dbReference>
<dbReference type="AlphaFoldDB" id="A0A0B6YND1"/>
<gene>
    <name evidence="5" type="primary">ORF29800</name>
</gene>
<feature type="non-terminal residue" evidence="5">
    <location>
        <position position="111"/>
    </location>
</feature>
<reference evidence="5" key="1">
    <citation type="submission" date="2014-12" db="EMBL/GenBank/DDBJ databases">
        <title>Insight into the proteome of Arion vulgaris.</title>
        <authorList>
            <person name="Aradska J."/>
            <person name="Bulat T."/>
            <person name="Smidak R."/>
            <person name="Sarate P."/>
            <person name="Gangsoo J."/>
            <person name="Sialana F."/>
            <person name="Bilban M."/>
            <person name="Lubec G."/>
        </authorList>
    </citation>
    <scope>NUCLEOTIDE SEQUENCE</scope>
    <source>
        <tissue evidence="5">Skin</tissue>
    </source>
</reference>
<keyword evidence="1" id="KW-0433">Leucine-rich repeat</keyword>
<evidence type="ECO:0000256" key="1">
    <source>
        <dbReference type="ARBA" id="ARBA00022614"/>
    </source>
</evidence>
<keyword evidence="2" id="KW-0677">Repeat</keyword>
<feature type="non-terminal residue" evidence="5">
    <location>
        <position position="1"/>
    </location>
</feature>
<evidence type="ECO:0000256" key="3">
    <source>
        <dbReference type="SAM" id="MobiDB-lite"/>
    </source>
</evidence>
<proteinExistence type="predicted"/>
<organism evidence="5">
    <name type="scientific">Arion vulgaris</name>
    <dbReference type="NCBI Taxonomy" id="1028688"/>
    <lineage>
        <taxon>Eukaryota</taxon>
        <taxon>Metazoa</taxon>
        <taxon>Spiralia</taxon>
        <taxon>Lophotrochozoa</taxon>
        <taxon>Mollusca</taxon>
        <taxon>Gastropoda</taxon>
        <taxon>Heterobranchia</taxon>
        <taxon>Euthyneura</taxon>
        <taxon>Panpulmonata</taxon>
        <taxon>Eupulmonata</taxon>
        <taxon>Stylommatophora</taxon>
        <taxon>Helicina</taxon>
        <taxon>Arionoidea</taxon>
        <taxon>Arionidae</taxon>
        <taxon>Arion</taxon>
    </lineage>
</organism>
<dbReference type="PANTHER" id="PTHR18849">
    <property type="entry name" value="LEUCINE RICH REPEAT PROTEIN"/>
    <property type="match status" value="1"/>
</dbReference>
<dbReference type="PANTHER" id="PTHR18849:SF0">
    <property type="entry name" value="CILIA- AND FLAGELLA-ASSOCIATED PROTEIN 410-RELATED"/>
    <property type="match status" value="1"/>
</dbReference>
<evidence type="ECO:0000313" key="5">
    <source>
        <dbReference type="EMBL" id="CEK57296.1"/>
    </source>
</evidence>
<dbReference type="EMBL" id="HACG01010431">
    <property type="protein sequence ID" value="CEK57296.1"/>
    <property type="molecule type" value="Transcribed_RNA"/>
</dbReference>
<dbReference type="GO" id="GO:0007010">
    <property type="term" value="P:cytoskeleton organization"/>
    <property type="evidence" value="ECO:0007669"/>
    <property type="project" value="TreeGrafter"/>
</dbReference>
<name>A0A0B6YND1_9EUPU</name>
<dbReference type="Gene3D" id="3.80.10.10">
    <property type="entry name" value="Ribonuclease Inhibitor"/>
    <property type="match status" value="1"/>
</dbReference>
<feature type="compositionally biased region" description="Basic and acidic residues" evidence="3">
    <location>
        <begin position="64"/>
        <end position="82"/>
    </location>
</feature>
<feature type="region of interest" description="Disordered" evidence="3">
    <location>
        <begin position="64"/>
        <end position="95"/>
    </location>
</feature>